<evidence type="ECO:0000313" key="9">
    <source>
        <dbReference type="EMBL" id="SEN50141.1"/>
    </source>
</evidence>
<name>A0A1H8H180_9PROT</name>
<dbReference type="AlphaFoldDB" id="A0A1H8H180"/>
<dbReference type="InterPro" id="IPR039910">
    <property type="entry name" value="D15-like"/>
</dbReference>
<dbReference type="Gene3D" id="3.10.20.310">
    <property type="entry name" value="membrane protein fhac"/>
    <property type="match status" value="2"/>
</dbReference>
<feature type="domain" description="Bacterial surface antigen (D15)" evidence="8">
    <location>
        <begin position="314"/>
        <end position="615"/>
    </location>
</feature>
<protein>
    <submittedName>
        <fullName evidence="9">Autotransporter secretion outer membrane protein TamA</fullName>
    </submittedName>
</protein>
<evidence type="ECO:0000259" key="8">
    <source>
        <dbReference type="Pfam" id="PF01103"/>
    </source>
</evidence>
<accession>A0A1H8H180</accession>
<comment type="subcellular location">
    <subcellularLocation>
        <location evidence="1">Membrane</location>
    </subcellularLocation>
</comment>
<dbReference type="PANTHER" id="PTHR12815:SF47">
    <property type="entry name" value="TRANSLOCATION AND ASSEMBLY MODULE SUBUNIT TAMA"/>
    <property type="match status" value="1"/>
</dbReference>
<evidence type="ECO:0000256" key="2">
    <source>
        <dbReference type="ARBA" id="ARBA00022452"/>
    </source>
</evidence>
<dbReference type="EMBL" id="FOCT01000005">
    <property type="protein sequence ID" value="SEN50141.1"/>
    <property type="molecule type" value="Genomic_DNA"/>
</dbReference>
<evidence type="ECO:0000256" key="6">
    <source>
        <dbReference type="ARBA" id="ARBA00023237"/>
    </source>
</evidence>
<dbReference type="InterPro" id="IPR000184">
    <property type="entry name" value="Bac_surfAg_D15"/>
</dbReference>
<keyword evidence="2" id="KW-1134">Transmembrane beta strand</keyword>
<sequence>MQSLPFICGLPVVFIQPFLHLPVLKFLFSLLADKACLYLGVIILLMLSNGTVEAGLFGGLFGDDAPPPSIGLSAPEPVADLLKTHFRLPTEALEDETARATFMRRAQREISELLATEGYFMPRITLHLSTPGEIPQLEVAPGPRTMVVGVHIEFKGDLSVDEPGRGARIEKLRSAWSLKEGQPFRSPAWEEAKSVLLSNVAGEDYVAAQIEESKAEIDPDSSEARLMVIVNSGPAFRFGDLDIKGLNRYEPSLISGLAPFKPGDLYRRDQLLSFQTKLQNLPQFSSAAVNIQPDEATHQAAPVEVVLSEAKSKRVGFGAGYSSNTGARGEVTYTNNDLLNSALRLNSGLRIEQKRQSLTSSIDSVADASGTWFSLGASADRTFIQQLETIRQKVGVSRNQLLDKTETRLSLNWQRENREPEGGLEQINQTLVLDGYLRYRSVDNPLFPRDGSVSELRIGGGKRELLSDQDFLRTYARHQFWYPVGKRDVLLLRGELGYTFAPSRFGIPQEYLFRAGGIQSVRGYAFQRLGVREGSAVVGGRVMFTGSIEYNHWLTRNWGAAIFTDVGDAADTIGGLNPAVGYGGGIRWRSPVGPLAVDVARGQRDGKFRFHFSIAVAF</sequence>
<dbReference type="Proteomes" id="UP000183898">
    <property type="component" value="Unassembled WGS sequence"/>
</dbReference>
<keyword evidence="7" id="KW-1133">Transmembrane helix</keyword>
<evidence type="ECO:0000256" key="3">
    <source>
        <dbReference type="ARBA" id="ARBA00022692"/>
    </source>
</evidence>
<feature type="transmembrane region" description="Helical" evidence="7">
    <location>
        <begin position="35"/>
        <end position="61"/>
    </location>
</feature>
<reference evidence="9 10" key="1">
    <citation type="submission" date="2016-10" db="EMBL/GenBank/DDBJ databases">
        <authorList>
            <person name="de Groot N.N."/>
        </authorList>
    </citation>
    <scope>NUCLEOTIDE SEQUENCE [LARGE SCALE GENOMIC DNA]</scope>
    <source>
        <strain evidence="9 10">Nl18</strain>
    </source>
</reference>
<dbReference type="Pfam" id="PF01103">
    <property type="entry name" value="Omp85"/>
    <property type="match status" value="1"/>
</dbReference>
<dbReference type="PANTHER" id="PTHR12815">
    <property type="entry name" value="SORTING AND ASSEMBLY MACHINERY SAMM50 PROTEIN FAMILY MEMBER"/>
    <property type="match status" value="1"/>
</dbReference>
<evidence type="ECO:0000256" key="1">
    <source>
        <dbReference type="ARBA" id="ARBA00004370"/>
    </source>
</evidence>
<gene>
    <name evidence="9" type="ORF">SAMN05216404_10519</name>
</gene>
<keyword evidence="3 7" id="KW-0812">Transmembrane</keyword>
<keyword evidence="6" id="KW-0998">Cell outer membrane</keyword>
<organism evidence="9 10">
    <name type="scientific">Nitrosospira multiformis</name>
    <dbReference type="NCBI Taxonomy" id="1231"/>
    <lineage>
        <taxon>Bacteria</taxon>
        <taxon>Pseudomonadati</taxon>
        <taxon>Pseudomonadota</taxon>
        <taxon>Betaproteobacteria</taxon>
        <taxon>Nitrosomonadales</taxon>
        <taxon>Nitrosomonadaceae</taxon>
        <taxon>Nitrosospira</taxon>
    </lineage>
</organism>
<evidence type="ECO:0000256" key="4">
    <source>
        <dbReference type="ARBA" id="ARBA00022729"/>
    </source>
</evidence>
<keyword evidence="5 7" id="KW-0472">Membrane</keyword>
<dbReference type="Gene3D" id="2.40.160.50">
    <property type="entry name" value="membrane protein fhac: a member of the omp85/tpsb transporter family"/>
    <property type="match status" value="1"/>
</dbReference>
<feature type="transmembrane region" description="Helical" evidence="7">
    <location>
        <begin position="6"/>
        <end position="28"/>
    </location>
</feature>
<evidence type="ECO:0000256" key="5">
    <source>
        <dbReference type="ARBA" id="ARBA00023136"/>
    </source>
</evidence>
<evidence type="ECO:0000313" key="10">
    <source>
        <dbReference type="Proteomes" id="UP000183898"/>
    </source>
</evidence>
<evidence type="ECO:0000256" key="7">
    <source>
        <dbReference type="SAM" id="Phobius"/>
    </source>
</evidence>
<proteinExistence type="predicted"/>
<keyword evidence="4" id="KW-0732">Signal</keyword>
<dbReference type="GO" id="GO:0019867">
    <property type="term" value="C:outer membrane"/>
    <property type="evidence" value="ECO:0007669"/>
    <property type="project" value="InterPro"/>
</dbReference>